<feature type="signal peptide" evidence="1">
    <location>
        <begin position="1"/>
        <end position="22"/>
    </location>
</feature>
<keyword evidence="3" id="KW-1185">Reference proteome</keyword>
<organism evidence="2 3">
    <name type="scientific">Candidatus Electrothrix aarhusensis</name>
    <dbReference type="NCBI Taxonomy" id="1859131"/>
    <lineage>
        <taxon>Bacteria</taxon>
        <taxon>Pseudomonadati</taxon>
        <taxon>Thermodesulfobacteriota</taxon>
        <taxon>Desulfobulbia</taxon>
        <taxon>Desulfobulbales</taxon>
        <taxon>Desulfobulbaceae</taxon>
        <taxon>Candidatus Electrothrix</taxon>
    </lineage>
</organism>
<dbReference type="EMBL" id="MTKO01000087">
    <property type="protein sequence ID" value="RWX44849.1"/>
    <property type="molecule type" value="Genomic_DNA"/>
</dbReference>
<protein>
    <recommendedName>
        <fullName evidence="4">TNFR-Cys domain-containing protein</fullName>
    </recommendedName>
</protein>
<evidence type="ECO:0000313" key="2">
    <source>
        <dbReference type="EMBL" id="RWX44849.1"/>
    </source>
</evidence>
<keyword evidence="1" id="KW-0732">Signal</keyword>
<evidence type="ECO:0000313" key="3">
    <source>
        <dbReference type="Proteomes" id="UP000287853"/>
    </source>
</evidence>
<gene>
    <name evidence="2" type="ORF">H206_01281</name>
</gene>
<comment type="caution">
    <text evidence="2">The sequence shown here is derived from an EMBL/GenBank/DDBJ whole genome shotgun (WGS) entry which is preliminary data.</text>
</comment>
<reference evidence="2 3" key="1">
    <citation type="submission" date="2017-01" db="EMBL/GenBank/DDBJ databases">
        <title>The cable genome- insights into the physiology and evolution of filamentous bacteria capable of sulfide oxidation via long distance electron transfer.</title>
        <authorList>
            <person name="Schreiber L."/>
            <person name="Bjerg J.T."/>
            <person name="Boggild A."/>
            <person name="Van De Vossenberg J."/>
            <person name="Meysman F."/>
            <person name="Nielsen L.P."/>
            <person name="Schramm A."/>
            <person name="Kjeldsen K.U."/>
        </authorList>
    </citation>
    <scope>NUCLEOTIDE SEQUENCE [LARGE SCALE GENOMIC DNA]</scope>
    <source>
        <strain evidence="2">MCF</strain>
    </source>
</reference>
<sequence>MKSIFAISFLVTLLFTAGTALSYDCYERTPPQVRPSCSQCQKPQCRQRLQQPCSTRCGQCDKCNKSRMYKPKCQKKIVHRDSYQCNTTCTKKTERIATVQCKLCGTRYPKGVEHYCNKVQCRTCGQVHLRDVAHRCGTVQCRACGVQHPQDMRHRCGDGEVRNRYQDCSQGDCFQGNACRYERKQKPRATRSCNLTRKENRESQETMETRWHAWFKKQAREETVF</sequence>
<dbReference type="Proteomes" id="UP000287853">
    <property type="component" value="Unassembled WGS sequence"/>
</dbReference>
<name>A0A3S3QXE2_9BACT</name>
<evidence type="ECO:0000256" key="1">
    <source>
        <dbReference type="SAM" id="SignalP"/>
    </source>
</evidence>
<dbReference type="AlphaFoldDB" id="A0A3S3QXE2"/>
<feature type="chain" id="PRO_5018615286" description="TNFR-Cys domain-containing protein" evidence="1">
    <location>
        <begin position="23"/>
        <end position="225"/>
    </location>
</feature>
<proteinExistence type="predicted"/>
<evidence type="ECO:0008006" key="4">
    <source>
        <dbReference type="Google" id="ProtNLM"/>
    </source>
</evidence>
<accession>A0A3S3QXE2</accession>